<evidence type="ECO:0000256" key="6">
    <source>
        <dbReference type="ARBA" id="ARBA00022989"/>
    </source>
</evidence>
<keyword evidence="5 9" id="KW-0812">Transmembrane</keyword>
<feature type="transmembrane region" description="Helical" evidence="9">
    <location>
        <begin position="146"/>
        <end position="167"/>
    </location>
</feature>
<dbReference type="GO" id="GO:0022857">
    <property type="term" value="F:transmembrane transporter activity"/>
    <property type="evidence" value="ECO:0007669"/>
    <property type="project" value="InterPro"/>
</dbReference>
<dbReference type="OrthoDB" id="6133115at2759"/>
<keyword evidence="2" id="KW-0813">Transport</keyword>
<feature type="transmembrane region" description="Helical" evidence="9">
    <location>
        <begin position="392"/>
        <end position="414"/>
    </location>
</feature>
<dbReference type="InterPro" id="IPR003663">
    <property type="entry name" value="Sugar/inositol_transpt"/>
</dbReference>
<keyword evidence="4" id="KW-0762">Sugar transport</keyword>
<keyword evidence="6 9" id="KW-1133">Transmembrane helix</keyword>
<evidence type="ECO:0000256" key="1">
    <source>
        <dbReference type="ARBA" id="ARBA00004651"/>
    </source>
</evidence>
<keyword evidence="3" id="KW-1003">Cell membrane</keyword>
<dbReference type="PROSITE" id="PS50850">
    <property type="entry name" value="MFS"/>
    <property type="match status" value="1"/>
</dbReference>
<dbReference type="PANTHER" id="PTHR48021:SF46">
    <property type="entry name" value="MAJOR FACILITATOR SUPERFAMILY (MFS) PROFILE DOMAIN-CONTAINING PROTEIN"/>
    <property type="match status" value="1"/>
</dbReference>
<feature type="transmembrane region" description="Helical" evidence="9">
    <location>
        <begin position="173"/>
        <end position="191"/>
    </location>
</feature>
<evidence type="ECO:0000313" key="11">
    <source>
        <dbReference type="EMBL" id="CAG9838669.1"/>
    </source>
</evidence>
<name>A0A9N9T4T8_DIABA</name>
<feature type="domain" description="Major facilitator superfamily (MFS) profile" evidence="10">
    <location>
        <begin position="19"/>
        <end position="445"/>
    </location>
</feature>
<feature type="transmembrane region" description="Helical" evidence="9">
    <location>
        <begin position="112"/>
        <end position="134"/>
    </location>
</feature>
<comment type="subcellular location">
    <subcellularLocation>
        <location evidence="1">Cell membrane</location>
        <topology evidence="1">Multi-pass membrane protein</topology>
    </subcellularLocation>
</comment>
<evidence type="ECO:0000256" key="2">
    <source>
        <dbReference type="ARBA" id="ARBA00022448"/>
    </source>
</evidence>
<feature type="transmembrane region" description="Helical" evidence="9">
    <location>
        <begin position="14"/>
        <end position="37"/>
    </location>
</feature>
<dbReference type="Gene3D" id="1.20.1250.20">
    <property type="entry name" value="MFS general substrate transporter like domains"/>
    <property type="match status" value="1"/>
</dbReference>
<dbReference type="InterPro" id="IPR036259">
    <property type="entry name" value="MFS_trans_sf"/>
</dbReference>
<keyword evidence="8" id="KW-0325">Glycoprotein</keyword>
<dbReference type="InterPro" id="IPR050549">
    <property type="entry name" value="MFS_Trehalose_Transporter"/>
</dbReference>
<evidence type="ECO:0000256" key="3">
    <source>
        <dbReference type="ARBA" id="ARBA00022475"/>
    </source>
</evidence>
<feature type="transmembrane region" description="Helical" evidence="9">
    <location>
        <begin position="322"/>
        <end position="340"/>
    </location>
</feature>
<feature type="transmembrane region" description="Helical" evidence="9">
    <location>
        <begin position="293"/>
        <end position="310"/>
    </location>
</feature>
<dbReference type="Proteomes" id="UP001153709">
    <property type="component" value="Chromosome 8"/>
</dbReference>
<evidence type="ECO:0000256" key="9">
    <source>
        <dbReference type="SAM" id="Phobius"/>
    </source>
</evidence>
<sequence length="459" mass="51154">MMTEKLQNSADKEWYQISVILIAASQGFISGALSGWTSPFMVKIVEDKVHYNIREDQAALFAVVNIIGLIILSPFLEPFIDIIGRKKAIILTSVPYMISWLTKALFTNLWALYFARVLVGLGDALIMCVIPMYIGEVATPKVRGIWGNAFFILVIFGTFIINVIGIYCSVKVTSYLFLILQVIVLFLSAFIPESPSFYIAKNQLSAARISLMKLRQNDDVEVEFRIMQNDIKRQLSESGKWADLFFNNVNRKALIIAGFLRAAQILSGLWVFGSYTQFVFQKVGSNISSEASTIIYTALNFLICASAAYGSNKFGRRKSLMTSLAGSSVIFLLVGLYFLVEKLYPQINLHAINWFPLAGLIIFLFVSSFGVGPIPVLMQGELFSASIKSKGISAVVVVYGVLTITTNSTFYYLYAYSGLSGPFLLFGICNFISVIVTYFIVPETKGKTLEEIQQYLKTM</sequence>
<feature type="transmembrane region" description="Helical" evidence="9">
    <location>
        <begin position="420"/>
        <end position="441"/>
    </location>
</feature>
<protein>
    <recommendedName>
        <fullName evidence="10">Major facilitator superfamily (MFS) profile domain-containing protein</fullName>
    </recommendedName>
</protein>
<evidence type="ECO:0000256" key="5">
    <source>
        <dbReference type="ARBA" id="ARBA00022692"/>
    </source>
</evidence>
<feature type="transmembrane region" description="Helical" evidence="9">
    <location>
        <begin position="57"/>
        <end position="76"/>
    </location>
</feature>
<dbReference type="AlphaFoldDB" id="A0A9N9T4T8"/>
<evidence type="ECO:0000256" key="7">
    <source>
        <dbReference type="ARBA" id="ARBA00023136"/>
    </source>
</evidence>
<dbReference type="EMBL" id="OU898283">
    <property type="protein sequence ID" value="CAG9838669.1"/>
    <property type="molecule type" value="Genomic_DNA"/>
</dbReference>
<dbReference type="FunFam" id="1.20.1250.20:FF:000218">
    <property type="entry name" value="facilitated trehalose transporter Tret1"/>
    <property type="match status" value="1"/>
</dbReference>
<evidence type="ECO:0000313" key="12">
    <source>
        <dbReference type="Proteomes" id="UP001153709"/>
    </source>
</evidence>
<feature type="transmembrane region" description="Helical" evidence="9">
    <location>
        <begin position="253"/>
        <end position="273"/>
    </location>
</feature>
<keyword evidence="12" id="KW-1185">Reference proteome</keyword>
<keyword evidence="7 9" id="KW-0472">Membrane</keyword>
<feature type="transmembrane region" description="Helical" evidence="9">
    <location>
        <begin position="352"/>
        <end position="371"/>
    </location>
</feature>
<dbReference type="SUPFAM" id="SSF103473">
    <property type="entry name" value="MFS general substrate transporter"/>
    <property type="match status" value="1"/>
</dbReference>
<dbReference type="Pfam" id="PF00083">
    <property type="entry name" value="Sugar_tr"/>
    <property type="match status" value="1"/>
</dbReference>
<proteinExistence type="predicted"/>
<organism evidence="11 12">
    <name type="scientific">Diabrotica balteata</name>
    <name type="common">Banded cucumber beetle</name>
    <dbReference type="NCBI Taxonomy" id="107213"/>
    <lineage>
        <taxon>Eukaryota</taxon>
        <taxon>Metazoa</taxon>
        <taxon>Ecdysozoa</taxon>
        <taxon>Arthropoda</taxon>
        <taxon>Hexapoda</taxon>
        <taxon>Insecta</taxon>
        <taxon>Pterygota</taxon>
        <taxon>Neoptera</taxon>
        <taxon>Endopterygota</taxon>
        <taxon>Coleoptera</taxon>
        <taxon>Polyphaga</taxon>
        <taxon>Cucujiformia</taxon>
        <taxon>Chrysomeloidea</taxon>
        <taxon>Chrysomelidae</taxon>
        <taxon>Galerucinae</taxon>
        <taxon>Diabroticina</taxon>
        <taxon>Diabroticites</taxon>
        <taxon>Diabrotica</taxon>
    </lineage>
</organism>
<evidence type="ECO:0000259" key="10">
    <source>
        <dbReference type="PROSITE" id="PS50850"/>
    </source>
</evidence>
<feature type="transmembrane region" description="Helical" evidence="9">
    <location>
        <begin position="88"/>
        <end position="106"/>
    </location>
</feature>
<reference evidence="11" key="1">
    <citation type="submission" date="2022-01" db="EMBL/GenBank/DDBJ databases">
        <authorList>
            <person name="King R."/>
        </authorList>
    </citation>
    <scope>NUCLEOTIDE SEQUENCE</scope>
</reference>
<gene>
    <name evidence="11" type="ORF">DIABBA_LOCUS11520</name>
</gene>
<dbReference type="GO" id="GO:0005886">
    <property type="term" value="C:plasma membrane"/>
    <property type="evidence" value="ECO:0007669"/>
    <property type="project" value="UniProtKB-SubCell"/>
</dbReference>
<dbReference type="PRINTS" id="PR00171">
    <property type="entry name" value="SUGRTRNSPORT"/>
</dbReference>
<dbReference type="InterPro" id="IPR005828">
    <property type="entry name" value="MFS_sugar_transport-like"/>
</dbReference>
<evidence type="ECO:0000256" key="8">
    <source>
        <dbReference type="ARBA" id="ARBA00023180"/>
    </source>
</evidence>
<accession>A0A9N9T4T8</accession>
<dbReference type="InterPro" id="IPR020846">
    <property type="entry name" value="MFS_dom"/>
</dbReference>
<dbReference type="PANTHER" id="PTHR48021">
    <property type="match status" value="1"/>
</dbReference>
<evidence type="ECO:0000256" key="4">
    <source>
        <dbReference type="ARBA" id="ARBA00022597"/>
    </source>
</evidence>